<proteinExistence type="predicted"/>
<dbReference type="Gene3D" id="3.40.50.1820">
    <property type="entry name" value="alpha/beta hydrolase"/>
    <property type="match status" value="1"/>
</dbReference>
<dbReference type="SUPFAM" id="SSF53474">
    <property type="entry name" value="alpha/beta-Hydrolases"/>
    <property type="match status" value="1"/>
</dbReference>
<dbReference type="GO" id="GO:0016787">
    <property type="term" value="F:hydrolase activity"/>
    <property type="evidence" value="ECO:0007669"/>
    <property type="project" value="UniProtKB-KW"/>
</dbReference>
<dbReference type="InterPro" id="IPR000073">
    <property type="entry name" value="AB_hydrolase_1"/>
</dbReference>
<organism evidence="2 3">
    <name type="scientific">Bosea rubneri</name>
    <dbReference type="NCBI Taxonomy" id="3075434"/>
    <lineage>
        <taxon>Bacteria</taxon>
        <taxon>Pseudomonadati</taxon>
        <taxon>Pseudomonadota</taxon>
        <taxon>Alphaproteobacteria</taxon>
        <taxon>Hyphomicrobiales</taxon>
        <taxon>Boseaceae</taxon>
        <taxon>Bosea</taxon>
    </lineage>
</organism>
<dbReference type="InterPro" id="IPR029058">
    <property type="entry name" value="AB_hydrolase_fold"/>
</dbReference>
<evidence type="ECO:0000259" key="1">
    <source>
        <dbReference type="Pfam" id="PF12697"/>
    </source>
</evidence>
<gene>
    <name evidence="2" type="ORF">RKE40_04280</name>
</gene>
<keyword evidence="2" id="KW-0378">Hydrolase</keyword>
<comment type="caution">
    <text evidence="2">The sequence shown here is derived from an EMBL/GenBank/DDBJ whole genome shotgun (WGS) entry which is preliminary data.</text>
</comment>
<keyword evidence="3" id="KW-1185">Reference proteome</keyword>
<dbReference type="Proteomes" id="UP001254257">
    <property type="component" value="Unassembled WGS sequence"/>
</dbReference>
<dbReference type="Pfam" id="PF12697">
    <property type="entry name" value="Abhydrolase_6"/>
    <property type="match status" value="1"/>
</dbReference>
<protein>
    <submittedName>
        <fullName evidence="2">Alpha/beta hydrolase</fullName>
    </submittedName>
</protein>
<dbReference type="PANTHER" id="PTHR43798:SF33">
    <property type="entry name" value="HYDROLASE, PUTATIVE (AFU_ORTHOLOGUE AFUA_2G14860)-RELATED"/>
    <property type="match status" value="1"/>
</dbReference>
<dbReference type="RefSeq" id="WP_316016998.1">
    <property type="nucleotide sequence ID" value="NZ_JAWDID010000004.1"/>
</dbReference>
<dbReference type="EMBL" id="JAWDID010000004">
    <property type="protein sequence ID" value="MDU0339078.1"/>
    <property type="molecule type" value="Genomic_DNA"/>
</dbReference>
<dbReference type="PANTHER" id="PTHR43798">
    <property type="entry name" value="MONOACYLGLYCEROL LIPASE"/>
    <property type="match status" value="1"/>
</dbReference>
<evidence type="ECO:0000313" key="3">
    <source>
        <dbReference type="Proteomes" id="UP001254257"/>
    </source>
</evidence>
<evidence type="ECO:0000313" key="2">
    <source>
        <dbReference type="EMBL" id="MDU0339078.1"/>
    </source>
</evidence>
<name>A0ABU3S2S4_9HYPH</name>
<feature type="domain" description="AB hydrolase-1" evidence="1">
    <location>
        <begin position="54"/>
        <end position="276"/>
    </location>
</feature>
<dbReference type="InterPro" id="IPR050266">
    <property type="entry name" value="AB_hydrolase_sf"/>
</dbReference>
<accession>A0ABU3S2S4</accession>
<reference evidence="2 3" key="1">
    <citation type="submission" date="2023-09" db="EMBL/GenBank/DDBJ databases">
        <title>Whole genome shotgun sequencing (WGS) of Bosea sp. ZW T0_25, isolated from stored onions (Allium cepa).</title>
        <authorList>
            <person name="Stoll D.A."/>
            <person name="Huch M."/>
        </authorList>
    </citation>
    <scope>NUCLEOTIDE SEQUENCE [LARGE SCALE GENOMIC DNA]</scope>
    <source>
        <strain evidence="2 3">ZW T0_25</strain>
    </source>
</reference>
<sequence>MSGVYRNADTAAAVQAHYRQVLDQWPVPVTELHVATRQGSTFVLACGPEDAPPVVLLHGSQANSATWMLDVPLWSTKFRLFAVDMIGEPGLSAPVRPELAGDAHALWLDDVFAELGLSQAALVGMSLGGWLALDYASRRPGFAQALALICPAGIGRQKNFLLKALPLLLLGRWGKRKARELVLGPFPKVLPEAVRPLAEFMEHIGRVVRPRIVAIPRLSDAELAGLGVPVLAIIGGRDALLDSGDTRQRLQRNAAQAEICFIEDGYHFLPDQTERVMGFLERALSPS</sequence>